<evidence type="ECO:0000259" key="1">
    <source>
        <dbReference type="Pfam" id="PF00668"/>
    </source>
</evidence>
<comment type="caution">
    <text evidence="2">The sequence shown here is derived from an EMBL/GenBank/DDBJ whole genome shotgun (WGS) entry which is preliminary data.</text>
</comment>
<organism evidence="2 3">
    <name type="scientific">Streptomyces hintoniae</name>
    <dbReference type="NCBI Taxonomy" id="3075521"/>
    <lineage>
        <taxon>Bacteria</taxon>
        <taxon>Bacillati</taxon>
        <taxon>Actinomycetota</taxon>
        <taxon>Actinomycetes</taxon>
        <taxon>Kitasatosporales</taxon>
        <taxon>Streptomycetaceae</taxon>
        <taxon>Streptomyces</taxon>
    </lineage>
</organism>
<dbReference type="RefSeq" id="WP_311638350.1">
    <property type="nucleotide sequence ID" value="NZ_JAVRFF010000551.1"/>
</dbReference>
<dbReference type="EMBL" id="JAVRFF010000551">
    <property type="protein sequence ID" value="MDT0478505.1"/>
    <property type="molecule type" value="Genomic_DNA"/>
</dbReference>
<feature type="domain" description="Condensation" evidence="1">
    <location>
        <begin position="1"/>
        <end position="133"/>
    </location>
</feature>
<dbReference type="PANTHER" id="PTHR45527:SF1">
    <property type="entry name" value="FATTY ACID SYNTHASE"/>
    <property type="match status" value="1"/>
</dbReference>
<sequence length="133" mass="14777">MVGLFINTVPVRVQLDSSETLLDFLTRVQREQSELLDHQYLSLADIQQTAGIGELFDTTTVYENYPLNAEEFVDPVDTLSIESFTAYGDGITHYPLTLAVVPGPELQLKLGYRPDLFDQEAVDGIASRLVAVL</sequence>
<reference evidence="2" key="1">
    <citation type="submission" date="2024-05" db="EMBL/GenBank/DDBJ databases">
        <title>30 novel species of actinomycetes from the DSMZ collection.</title>
        <authorList>
            <person name="Nouioui I."/>
        </authorList>
    </citation>
    <scope>NUCLEOTIDE SEQUENCE</scope>
    <source>
        <strain evidence="2">DSM 41014</strain>
    </source>
</reference>
<accession>A0ABU2UYY0</accession>
<evidence type="ECO:0000313" key="2">
    <source>
        <dbReference type="EMBL" id="MDT0478505.1"/>
    </source>
</evidence>
<dbReference type="Gene3D" id="3.30.559.30">
    <property type="entry name" value="Nonribosomal peptide synthetase, condensation domain"/>
    <property type="match status" value="1"/>
</dbReference>
<dbReference type="Gene3D" id="3.30.559.10">
    <property type="entry name" value="Chloramphenicol acetyltransferase-like domain"/>
    <property type="match status" value="1"/>
</dbReference>
<dbReference type="InterPro" id="IPR001242">
    <property type="entry name" value="Condensation_dom"/>
</dbReference>
<protein>
    <submittedName>
        <fullName evidence="2">Condensation domain-containing protein</fullName>
    </submittedName>
</protein>
<feature type="non-terminal residue" evidence="2">
    <location>
        <position position="1"/>
    </location>
</feature>
<dbReference type="PANTHER" id="PTHR45527">
    <property type="entry name" value="NONRIBOSOMAL PEPTIDE SYNTHETASE"/>
    <property type="match status" value="1"/>
</dbReference>
<proteinExistence type="predicted"/>
<dbReference type="Proteomes" id="UP001180489">
    <property type="component" value="Unassembled WGS sequence"/>
</dbReference>
<name>A0ABU2UYY0_9ACTN</name>
<dbReference type="InterPro" id="IPR023213">
    <property type="entry name" value="CAT-like_dom_sf"/>
</dbReference>
<dbReference type="Pfam" id="PF00668">
    <property type="entry name" value="Condensation"/>
    <property type="match status" value="1"/>
</dbReference>
<feature type="non-terminal residue" evidence="2">
    <location>
        <position position="133"/>
    </location>
</feature>
<gene>
    <name evidence="2" type="ORF">RM863_41020</name>
</gene>
<evidence type="ECO:0000313" key="3">
    <source>
        <dbReference type="Proteomes" id="UP001180489"/>
    </source>
</evidence>
<dbReference type="SUPFAM" id="SSF52777">
    <property type="entry name" value="CoA-dependent acyltransferases"/>
    <property type="match status" value="1"/>
</dbReference>
<keyword evidence="3" id="KW-1185">Reference proteome</keyword>